<gene>
    <name evidence="1" type="ORF">METZ01_LOCUS382837</name>
</gene>
<reference evidence="1" key="1">
    <citation type="submission" date="2018-05" db="EMBL/GenBank/DDBJ databases">
        <authorList>
            <person name="Lanie J.A."/>
            <person name="Ng W.-L."/>
            <person name="Kazmierczak K.M."/>
            <person name="Andrzejewski T.M."/>
            <person name="Davidsen T.M."/>
            <person name="Wayne K.J."/>
            <person name="Tettelin H."/>
            <person name="Glass J.I."/>
            <person name="Rusch D."/>
            <person name="Podicherti R."/>
            <person name="Tsui H.-C.T."/>
            <person name="Winkler M.E."/>
        </authorList>
    </citation>
    <scope>NUCLEOTIDE SEQUENCE</scope>
</reference>
<sequence length="195" mass="23065">PFGSLLQSNRHQDIKPKNCPLTKIWLFSLVYRIKAIFYLLLKNYDNKICNGFLKILSSFDGLFSFDKRDNFLYDDYVYNNIINQHRVIDYQKICQKRKKNFLQYHNHLTNQLNLNKFDILCPYGFPLIVENNQLVRKKLWEEGIHSFILWGSLHNDSSGEKNEYSNYLSHSNIILPVNQDLSSSDINKIIDILNA</sequence>
<dbReference type="AlphaFoldDB" id="A0A382U6X2"/>
<evidence type="ECO:0008006" key="2">
    <source>
        <dbReference type="Google" id="ProtNLM"/>
    </source>
</evidence>
<dbReference type="InterPro" id="IPR015422">
    <property type="entry name" value="PyrdxlP-dep_Trfase_small"/>
</dbReference>
<dbReference type="EMBL" id="UINC01141942">
    <property type="protein sequence ID" value="SVD29983.1"/>
    <property type="molecule type" value="Genomic_DNA"/>
</dbReference>
<proteinExistence type="predicted"/>
<name>A0A382U6X2_9ZZZZ</name>
<dbReference type="SUPFAM" id="SSF53383">
    <property type="entry name" value="PLP-dependent transferases"/>
    <property type="match status" value="1"/>
</dbReference>
<dbReference type="InterPro" id="IPR015424">
    <property type="entry name" value="PyrdxlP-dep_Trfase"/>
</dbReference>
<feature type="non-terminal residue" evidence="1">
    <location>
        <position position="1"/>
    </location>
</feature>
<dbReference type="Gene3D" id="3.90.1150.10">
    <property type="entry name" value="Aspartate Aminotransferase, domain 1"/>
    <property type="match status" value="1"/>
</dbReference>
<organism evidence="1">
    <name type="scientific">marine metagenome</name>
    <dbReference type="NCBI Taxonomy" id="408172"/>
    <lineage>
        <taxon>unclassified sequences</taxon>
        <taxon>metagenomes</taxon>
        <taxon>ecological metagenomes</taxon>
    </lineage>
</organism>
<evidence type="ECO:0000313" key="1">
    <source>
        <dbReference type="EMBL" id="SVD29983.1"/>
    </source>
</evidence>
<accession>A0A382U6X2</accession>
<protein>
    <recommendedName>
        <fullName evidence="2">DegT/DnrJ/EryC1/StrS aminotransferase family protein</fullName>
    </recommendedName>
</protein>